<feature type="compositionally biased region" description="Acidic residues" evidence="1">
    <location>
        <begin position="1"/>
        <end position="15"/>
    </location>
</feature>
<feature type="compositionally biased region" description="Low complexity" evidence="1">
    <location>
        <begin position="112"/>
        <end position="130"/>
    </location>
</feature>
<reference evidence="2" key="2">
    <citation type="submission" date="2023-06" db="EMBL/GenBank/DDBJ databases">
        <authorList>
            <person name="Swenson N.G."/>
            <person name="Wegrzyn J.L."/>
            <person name="Mcevoy S.L."/>
        </authorList>
    </citation>
    <scope>NUCLEOTIDE SEQUENCE</scope>
    <source>
        <strain evidence="2">NS2018</strain>
        <tissue evidence="2">Leaf</tissue>
    </source>
</reference>
<dbReference type="Proteomes" id="UP001168877">
    <property type="component" value="Unassembled WGS sequence"/>
</dbReference>
<feature type="region of interest" description="Disordered" evidence="1">
    <location>
        <begin position="1"/>
        <end position="130"/>
    </location>
</feature>
<organism evidence="2 3">
    <name type="scientific">Acer saccharum</name>
    <name type="common">Sugar maple</name>
    <dbReference type="NCBI Taxonomy" id="4024"/>
    <lineage>
        <taxon>Eukaryota</taxon>
        <taxon>Viridiplantae</taxon>
        <taxon>Streptophyta</taxon>
        <taxon>Embryophyta</taxon>
        <taxon>Tracheophyta</taxon>
        <taxon>Spermatophyta</taxon>
        <taxon>Magnoliopsida</taxon>
        <taxon>eudicotyledons</taxon>
        <taxon>Gunneridae</taxon>
        <taxon>Pentapetalae</taxon>
        <taxon>rosids</taxon>
        <taxon>malvids</taxon>
        <taxon>Sapindales</taxon>
        <taxon>Sapindaceae</taxon>
        <taxon>Hippocastanoideae</taxon>
        <taxon>Acereae</taxon>
        <taxon>Acer</taxon>
    </lineage>
</organism>
<keyword evidence="3" id="KW-1185">Reference proteome</keyword>
<feature type="compositionally biased region" description="Basic residues" evidence="1">
    <location>
        <begin position="56"/>
        <end position="66"/>
    </location>
</feature>
<dbReference type="AlphaFoldDB" id="A0AA39SDZ1"/>
<evidence type="ECO:0000313" key="2">
    <source>
        <dbReference type="EMBL" id="KAK0596026.1"/>
    </source>
</evidence>
<name>A0AA39SDZ1_ACESA</name>
<evidence type="ECO:0000313" key="3">
    <source>
        <dbReference type="Proteomes" id="UP001168877"/>
    </source>
</evidence>
<accession>A0AA39SDZ1</accession>
<protein>
    <submittedName>
        <fullName evidence="2">Uncharacterized protein</fullName>
    </submittedName>
</protein>
<dbReference type="EMBL" id="JAUESC010000004">
    <property type="protein sequence ID" value="KAK0596026.1"/>
    <property type="molecule type" value="Genomic_DNA"/>
</dbReference>
<sequence length="130" mass="15021">MMVGLIEEEEEEEDQIGGRRKRKKKKKKKKRKRKRKRKSIADRRRRRCRSTEKKSIRERRKRRRRSAEKTKQIDGEEGTSTLSGPVMETSVEDSSLLPHLVPIFEPSPPSSTSPSSGSLPPITTTNPLQV</sequence>
<evidence type="ECO:0000256" key="1">
    <source>
        <dbReference type="SAM" id="MobiDB-lite"/>
    </source>
</evidence>
<proteinExistence type="predicted"/>
<reference evidence="2" key="1">
    <citation type="journal article" date="2022" name="Plant J.">
        <title>Strategies of tolerance reflected in two North American maple genomes.</title>
        <authorList>
            <person name="McEvoy S.L."/>
            <person name="Sezen U.U."/>
            <person name="Trouern-Trend A."/>
            <person name="McMahon S.M."/>
            <person name="Schaberg P.G."/>
            <person name="Yang J."/>
            <person name="Wegrzyn J.L."/>
            <person name="Swenson N.G."/>
        </authorList>
    </citation>
    <scope>NUCLEOTIDE SEQUENCE</scope>
    <source>
        <strain evidence="2">NS2018</strain>
    </source>
</reference>
<gene>
    <name evidence="2" type="ORF">LWI29_012081</name>
</gene>
<feature type="compositionally biased region" description="Basic residues" evidence="1">
    <location>
        <begin position="18"/>
        <end position="48"/>
    </location>
</feature>
<comment type="caution">
    <text evidence="2">The sequence shown here is derived from an EMBL/GenBank/DDBJ whole genome shotgun (WGS) entry which is preliminary data.</text>
</comment>